<proteinExistence type="inferred from homology"/>
<comment type="caution">
    <text evidence="13">The sequence shown here is derived from an EMBL/GenBank/DDBJ whole genome shotgun (WGS) entry which is preliminary data.</text>
</comment>
<dbReference type="Gene3D" id="3.30.70.890">
    <property type="entry name" value="GHMP kinase, C-terminal domain"/>
    <property type="match status" value="1"/>
</dbReference>
<dbReference type="InterPro" id="IPR036554">
    <property type="entry name" value="GHMP_kinase_C_sf"/>
</dbReference>
<dbReference type="SUPFAM" id="SSF54211">
    <property type="entry name" value="Ribosomal protein S5 domain 2-like"/>
    <property type="match status" value="1"/>
</dbReference>
<evidence type="ECO:0000256" key="9">
    <source>
        <dbReference type="HAMAP-Rule" id="MF_00061"/>
    </source>
</evidence>
<dbReference type="Gene3D" id="3.30.230.10">
    <property type="match status" value="1"/>
</dbReference>
<dbReference type="Proteomes" id="UP000179769">
    <property type="component" value="Unassembled WGS sequence"/>
</dbReference>
<dbReference type="GO" id="GO:0050515">
    <property type="term" value="F:4-(cytidine 5'-diphospho)-2-C-methyl-D-erythritol kinase activity"/>
    <property type="evidence" value="ECO:0007669"/>
    <property type="project" value="UniProtKB-UniRule"/>
</dbReference>
<evidence type="ECO:0000256" key="1">
    <source>
        <dbReference type="ARBA" id="ARBA00009684"/>
    </source>
</evidence>
<evidence type="ECO:0000313" key="14">
    <source>
        <dbReference type="Proteomes" id="UP000179769"/>
    </source>
</evidence>
<dbReference type="EC" id="2.7.1.148" evidence="2 9"/>
<dbReference type="UniPathway" id="UPA00056">
    <property type="reaction ID" value="UER00094"/>
</dbReference>
<dbReference type="SUPFAM" id="SSF55060">
    <property type="entry name" value="GHMP Kinase, C-terminal domain"/>
    <property type="match status" value="1"/>
</dbReference>
<comment type="function">
    <text evidence="9">Catalyzes the phosphorylation of the position 2 hydroxy group of 4-diphosphocytidyl-2C-methyl-D-erythritol.</text>
</comment>
<feature type="domain" description="GHMP kinase C-terminal" evidence="12">
    <location>
        <begin position="232"/>
        <end position="299"/>
    </location>
</feature>
<dbReference type="InterPro" id="IPR006204">
    <property type="entry name" value="GHMP_kinase_N_dom"/>
</dbReference>
<reference evidence="14" key="1">
    <citation type="submission" date="2016-07" db="EMBL/GenBank/DDBJ databases">
        <title>Frankia sp. NRRL B-16219 Genome sequencing.</title>
        <authorList>
            <person name="Ghodhbane-Gtari F."/>
            <person name="Swanson E."/>
            <person name="Gueddou A."/>
            <person name="Louati M."/>
            <person name="Nouioui I."/>
            <person name="Hezbri K."/>
            <person name="Abebe-Akele F."/>
            <person name="Simpson S."/>
            <person name="Morris K."/>
            <person name="Thomas K."/>
            <person name="Gtari M."/>
            <person name="Tisa L.S."/>
        </authorList>
    </citation>
    <scope>NUCLEOTIDE SEQUENCE [LARGE SCALE GENOMIC DNA]</scope>
    <source>
        <strain evidence="14">NRRL B-16219</strain>
    </source>
</reference>
<comment type="catalytic activity">
    <reaction evidence="9">
        <text>4-CDP-2-C-methyl-D-erythritol + ATP = 4-CDP-2-C-methyl-D-erythritol 2-phosphate + ADP + H(+)</text>
        <dbReference type="Rhea" id="RHEA:18437"/>
        <dbReference type="ChEBI" id="CHEBI:15378"/>
        <dbReference type="ChEBI" id="CHEBI:30616"/>
        <dbReference type="ChEBI" id="CHEBI:57823"/>
        <dbReference type="ChEBI" id="CHEBI:57919"/>
        <dbReference type="ChEBI" id="CHEBI:456216"/>
        <dbReference type="EC" id="2.7.1.148"/>
    </reaction>
</comment>
<keyword evidence="9" id="KW-0414">Isoprene biosynthesis</keyword>
<evidence type="ECO:0000259" key="11">
    <source>
        <dbReference type="Pfam" id="PF00288"/>
    </source>
</evidence>
<evidence type="ECO:0000259" key="12">
    <source>
        <dbReference type="Pfam" id="PF08544"/>
    </source>
</evidence>
<protein>
    <recommendedName>
        <fullName evidence="3 9">4-diphosphocytidyl-2-C-methyl-D-erythritol kinase</fullName>
        <shortName evidence="9">CMK</shortName>
        <ecNumber evidence="2 9">2.7.1.148</ecNumber>
    </recommendedName>
    <alternativeName>
        <fullName evidence="8 9">4-(cytidine-5'-diphospho)-2-C-methyl-D-erythritol kinase</fullName>
    </alternativeName>
</protein>
<dbReference type="RefSeq" id="WP_071059427.1">
    <property type="nucleotide sequence ID" value="NZ_MAXA01000001.1"/>
</dbReference>
<feature type="compositionally biased region" description="Low complexity" evidence="10">
    <location>
        <begin position="322"/>
        <end position="331"/>
    </location>
</feature>
<evidence type="ECO:0000256" key="5">
    <source>
        <dbReference type="ARBA" id="ARBA00022741"/>
    </source>
</evidence>
<evidence type="ECO:0000313" key="13">
    <source>
        <dbReference type="EMBL" id="OHV46764.1"/>
    </source>
</evidence>
<dbReference type="InterPro" id="IPR020568">
    <property type="entry name" value="Ribosomal_Su5_D2-typ_SF"/>
</dbReference>
<dbReference type="GO" id="GO:0005524">
    <property type="term" value="F:ATP binding"/>
    <property type="evidence" value="ECO:0007669"/>
    <property type="project" value="UniProtKB-UniRule"/>
</dbReference>
<dbReference type="AlphaFoldDB" id="A0A1S1RPP4"/>
<evidence type="ECO:0000256" key="4">
    <source>
        <dbReference type="ARBA" id="ARBA00022679"/>
    </source>
</evidence>
<dbReference type="PANTHER" id="PTHR43527:SF2">
    <property type="entry name" value="4-DIPHOSPHOCYTIDYL-2-C-METHYL-D-ERYTHRITOL KINASE, CHLOROPLASTIC"/>
    <property type="match status" value="1"/>
</dbReference>
<accession>A0A1S1RPP4</accession>
<evidence type="ECO:0000256" key="6">
    <source>
        <dbReference type="ARBA" id="ARBA00022777"/>
    </source>
</evidence>
<evidence type="ECO:0000256" key="10">
    <source>
        <dbReference type="SAM" id="MobiDB-lite"/>
    </source>
</evidence>
<dbReference type="GO" id="GO:0016114">
    <property type="term" value="P:terpenoid biosynthetic process"/>
    <property type="evidence" value="ECO:0007669"/>
    <property type="project" value="InterPro"/>
</dbReference>
<dbReference type="Pfam" id="PF00288">
    <property type="entry name" value="GHMP_kinases_N"/>
    <property type="match status" value="1"/>
</dbReference>
<keyword evidence="4 9" id="KW-0808">Transferase</keyword>
<gene>
    <name evidence="9" type="primary">ispE</name>
    <name evidence="13" type="ORF">BBK14_00305</name>
</gene>
<dbReference type="HAMAP" id="MF_00061">
    <property type="entry name" value="IspE"/>
    <property type="match status" value="1"/>
</dbReference>
<comment type="pathway">
    <text evidence="9">Isoprenoid biosynthesis; isopentenyl diphosphate biosynthesis via DXP pathway; isopentenyl diphosphate from 1-deoxy-D-xylulose 5-phosphate: step 3/6.</text>
</comment>
<feature type="region of interest" description="Disordered" evidence="10">
    <location>
        <begin position="60"/>
        <end position="89"/>
    </location>
</feature>
<dbReference type="NCBIfam" id="NF002870">
    <property type="entry name" value="PRK03188.1"/>
    <property type="match status" value="1"/>
</dbReference>
<comment type="similarity">
    <text evidence="1 9">Belongs to the GHMP kinase family. IspE subfamily.</text>
</comment>
<keyword evidence="7 9" id="KW-0067">ATP-binding</keyword>
<keyword evidence="5 9" id="KW-0547">Nucleotide-binding</keyword>
<evidence type="ECO:0000256" key="2">
    <source>
        <dbReference type="ARBA" id="ARBA00012052"/>
    </source>
</evidence>
<evidence type="ECO:0000256" key="8">
    <source>
        <dbReference type="ARBA" id="ARBA00032554"/>
    </source>
</evidence>
<dbReference type="InterPro" id="IPR004424">
    <property type="entry name" value="IspE"/>
</dbReference>
<feature type="region of interest" description="Disordered" evidence="10">
    <location>
        <begin position="322"/>
        <end position="354"/>
    </location>
</feature>
<evidence type="ECO:0000256" key="3">
    <source>
        <dbReference type="ARBA" id="ARBA00017473"/>
    </source>
</evidence>
<organism evidence="13 14">
    <name type="scientific">Parafrankia soli</name>
    <dbReference type="NCBI Taxonomy" id="2599596"/>
    <lineage>
        <taxon>Bacteria</taxon>
        <taxon>Bacillati</taxon>
        <taxon>Actinomycetota</taxon>
        <taxon>Actinomycetes</taxon>
        <taxon>Frankiales</taxon>
        <taxon>Frankiaceae</taxon>
        <taxon>Parafrankia</taxon>
    </lineage>
</organism>
<name>A0A1S1RPP4_9ACTN</name>
<dbReference type="InterPro" id="IPR014721">
    <property type="entry name" value="Ribsml_uS5_D2-typ_fold_subgr"/>
</dbReference>
<feature type="domain" description="GHMP kinase N-terminal" evidence="11">
    <location>
        <begin position="95"/>
        <end position="174"/>
    </location>
</feature>
<sequence length="354" mass="34805">MGPRRPDGYHEVTTILQAVALYDDITATSVPPESLSGPEGAGPVFTDEDPIAVTVGVAGEGARPATSDDADGAGDGPGDTGAEPSVSVVPTGKDNLAVRAAYLVAEAAGIRGEAVHLTLSKGIPVAAGMAGGSADAAAALLACDTLWGAGLDRETLVALAAKLGSDVPFPLTGGTALGTGRGEQLTDVLGRGEYHWVFALADGGLSTPAVYGEFDRLSEGRLRTGPTPADAALSALRSGDPAELGAALVNDLQPAALRLRPSLRRVLESGLELGAIGAIVSGSGPTCAFLARDAAASVSLAASLAGMGVARAVRRAHGPVAGARVIPADPAGPGGEPGSSAAQPPPLSPSSSPA</sequence>
<dbReference type="EMBL" id="MAXA01000001">
    <property type="protein sequence ID" value="OHV46764.1"/>
    <property type="molecule type" value="Genomic_DNA"/>
</dbReference>
<dbReference type="InterPro" id="IPR013750">
    <property type="entry name" value="GHMP_kinase_C_dom"/>
</dbReference>
<feature type="active site" evidence="9">
    <location>
        <position position="166"/>
    </location>
</feature>
<evidence type="ECO:0000256" key="7">
    <source>
        <dbReference type="ARBA" id="ARBA00022840"/>
    </source>
</evidence>
<feature type="binding site" evidence="9">
    <location>
        <begin position="124"/>
        <end position="134"/>
    </location>
    <ligand>
        <name>ATP</name>
        <dbReference type="ChEBI" id="CHEBI:30616"/>
    </ligand>
</feature>
<comment type="caution">
    <text evidence="9">Lacks conserved residue(s) required for the propagation of feature annotation.</text>
</comment>
<dbReference type="Pfam" id="PF08544">
    <property type="entry name" value="GHMP_kinases_C"/>
    <property type="match status" value="1"/>
</dbReference>
<keyword evidence="6 9" id="KW-0418">Kinase</keyword>
<keyword evidence="14" id="KW-1185">Reference proteome</keyword>
<dbReference type="GO" id="GO:0019288">
    <property type="term" value="P:isopentenyl diphosphate biosynthetic process, methylerythritol 4-phosphate pathway"/>
    <property type="evidence" value="ECO:0007669"/>
    <property type="project" value="UniProtKB-UniRule"/>
</dbReference>
<dbReference type="PANTHER" id="PTHR43527">
    <property type="entry name" value="4-DIPHOSPHOCYTIDYL-2-C-METHYL-D-ERYTHRITOL KINASE, CHLOROPLASTIC"/>
    <property type="match status" value="1"/>
</dbReference>